<evidence type="ECO:0000259" key="1">
    <source>
        <dbReference type="Pfam" id="PF13501"/>
    </source>
</evidence>
<dbReference type="InterPro" id="IPR032711">
    <property type="entry name" value="SoxY"/>
</dbReference>
<dbReference type="InterPro" id="IPR038162">
    <property type="entry name" value="SoxY_sf"/>
</dbReference>
<dbReference type="InterPro" id="IPR006311">
    <property type="entry name" value="TAT_signal"/>
</dbReference>
<feature type="domain" description="Ig-like SoxY" evidence="1">
    <location>
        <begin position="47"/>
        <end position="149"/>
    </location>
</feature>
<evidence type="ECO:0000313" key="3">
    <source>
        <dbReference type="Proteomes" id="UP000692816"/>
    </source>
</evidence>
<dbReference type="Proteomes" id="UP000692816">
    <property type="component" value="Unassembled WGS sequence"/>
</dbReference>
<organism evidence="2 3">
    <name type="scientific">Bradyrhizobium quebecense</name>
    <dbReference type="NCBI Taxonomy" id="2748629"/>
    <lineage>
        <taxon>Bacteria</taxon>
        <taxon>Pseudomonadati</taxon>
        <taxon>Pseudomonadota</taxon>
        <taxon>Alphaproteobacteria</taxon>
        <taxon>Hyphomicrobiales</taxon>
        <taxon>Nitrobacteraceae</taxon>
        <taxon>Bradyrhizobium</taxon>
    </lineage>
</organism>
<name>A0ABS3MNC7_9BRAD</name>
<dbReference type="Pfam" id="PF13501">
    <property type="entry name" value="SoxY"/>
    <property type="match status" value="1"/>
</dbReference>
<sequence>MKYVSRREVLALATQLMAIAITGTPSRAHSAPADAAAEIAKFAAGVVPEVGKITIDLPEIAENGNAVPLAVDVDYPMTPESHVVEVLVVAEANPWPRVARFHFTPMSGRAMVATRIRLAGTQTIHVLAKTNRKRILMAQRRVKVTIGGCGG</sequence>
<evidence type="ECO:0000313" key="2">
    <source>
        <dbReference type="EMBL" id="MBO1432939.1"/>
    </source>
</evidence>
<dbReference type="PROSITE" id="PS51318">
    <property type="entry name" value="TAT"/>
    <property type="match status" value="1"/>
</dbReference>
<dbReference type="InterPro" id="IPR016568">
    <property type="entry name" value="Sulphur_oxidation_SoxY"/>
</dbReference>
<reference evidence="2" key="1">
    <citation type="journal article" date="2021" name="Int. J. Syst. Evol. Microbiol.">
        <title>Bradyrhizobium septentrionale sp. nov. (sv. septentrionale) and Bradyrhizobium quebecense sp. nov. (sv. septentrionale) associated with legumes native to Canada possess rearranged symbiosis genes and numerous insertion sequences.</title>
        <authorList>
            <person name="Bromfield E.S.P."/>
            <person name="Cloutier S."/>
        </authorList>
    </citation>
    <scope>NUCLEOTIDE SEQUENCE</scope>
    <source>
        <strain evidence="2">12S5</strain>
    </source>
</reference>
<dbReference type="RefSeq" id="WP_207835261.1">
    <property type="nucleotide sequence ID" value="NZ_CP088282.1"/>
</dbReference>
<gene>
    <name evidence="2" type="primary">soxY</name>
    <name evidence="2" type="ORF">J4P68_27190</name>
</gene>
<keyword evidence="3" id="KW-1185">Reference proteome</keyword>
<proteinExistence type="predicted"/>
<comment type="caution">
    <text evidence="2">The sequence shown here is derived from an EMBL/GenBank/DDBJ whole genome shotgun (WGS) entry which is preliminary data.</text>
</comment>
<protein>
    <submittedName>
        <fullName evidence="2">Thiosulfate oxidation carrier protein SoxY</fullName>
    </submittedName>
</protein>
<dbReference type="NCBIfam" id="TIGR04488">
    <property type="entry name" value="SoxY_true_GGCGG"/>
    <property type="match status" value="1"/>
</dbReference>
<dbReference type="Gene3D" id="2.60.40.2470">
    <property type="entry name" value="SoxY domain"/>
    <property type="match status" value="1"/>
</dbReference>
<accession>A0ABS3MNC7</accession>
<dbReference type="PIRSF" id="PIRSF010312">
    <property type="entry name" value="Sulphur_oxidation_SoxY"/>
    <property type="match status" value="1"/>
</dbReference>
<dbReference type="EMBL" id="JAGEPA010000001">
    <property type="protein sequence ID" value="MBO1432939.1"/>
    <property type="molecule type" value="Genomic_DNA"/>
</dbReference>